<dbReference type="EMBL" id="NMRN01000022">
    <property type="protein sequence ID" value="PAS93148.1"/>
    <property type="molecule type" value="Genomic_DNA"/>
</dbReference>
<dbReference type="EMBL" id="MDUX01000028">
    <property type="protein sequence ID" value="KAF7599091.1"/>
    <property type="molecule type" value="Genomic_DNA"/>
</dbReference>
<dbReference type="Proteomes" id="UP000216107">
    <property type="component" value="Unassembled WGS sequence"/>
</dbReference>
<reference evidence="3 6" key="1">
    <citation type="submission" date="2016-08" db="EMBL/GenBank/DDBJ databases">
        <title>Candidatus Dactylopiibacterium carminicum genome sequence.</title>
        <authorList>
            <person name="Ramirez-Puebla S.T."/>
            <person name="Ormeno-Orrillo E."/>
            <person name="Vera-Ponce De Leon A."/>
            <person name="Luis L."/>
            <person name="Sanchez-Flores A."/>
            <person name="Monica R."/>
            <person name="Martinez-Romero E."/>
        </authorList>
    </citation>
    <scope>NUCLEOTIDE SEQUENCE [LARGE SCALE GENOMIC DNA]</scope>
    <source>
        <strain evidence="3">END1</strain>
    </source>
</reference>
<organism evidence="4 5">
    <name type="scientific">Candidatus Dactylopiibacterium carminicum</name>
    <dbReference type="NCBI Taxonomy" id="857335"/>
    <lineage>
        <taxon>Bacteria</taxon>
        <taxon>Pseudomonadati</taxon>
        <taxon>Pseudomonadota</taxon>
        <taxon>Betaproteobacteria</taxon>
        <taxon>Rhodocyclales</taxon>
        <taxon>Rhodocyclaceae</taxon>
        <taxon>Candidatus Dactylopiibacterium</taxon>
    </lineage>
</organism>
<dbReference type="CDD" id="cd16328">
    <property type="entry name" value="RseA_N"/>
    <property type="match status" value="1"/>
</dbReference>
<evidence type="ECO:0000313" key="3">
    <source>
        <dbReference type="EMBL" id="KAF7599091.1"/>
    </source>
</evidence>
<dbReference type="GO" id="GO:0016989">
    <property type="term" value="F:sigma factor antagonist activity"/>
    <property type="evidence" value="ECO:0007669"/>
    <property type="project" value="InterPro"/>
</dbReference>
<dbReference type="PANTHER" id="PTHR38104">
    <property type="match status" value="1"/>
</dbReference>
<protein>
    <submittedName>
        <fullName evidence="4">Anti-sigma 24 factor</fullName>
    </submittedName>
</protein>
<dbReference type="OrthoDB" id="8561243at2"/>
<dbReference type="Proteomes" id="UP000623509">
    <property type="component" value="Unassembled WGS sequence"/>
</dbReference>
<dbReference type="PANTHER" id="PTHR38104:SF1">
    <property type="entry name" value="ANTI-SIGMA-E FACTOR RSEA"/>
    <property type="match status" value="1"/>
</dbReference>
<feature type="domain" description="Anti sigma-E protein RseA N-terminal" evidence="2">
    <location>
        <begin position="2"/>
        <end position="78"/>
    </location>
</feature>
<dbReference type="Pfam" id="PF03872">
    <property type="entry name" value="RseA_N"/>
    <property type="match status" value="1"/>
</dbReference>
<evidence type="ECO:0000313" key="4">
    <source>
        <dbReference type="EMBL" id="PAS93148.1"/>
    </source>
</evidence>
<dbReference type="InterPro" id="IPR005572">
    <property type="entry name" value="Anti-sigma_E_RseA_N"/>
</dbReference>
<sequence length="175" mass="18662">MKEQISGWIDGELAPQEAERLVASVPRDAAQRACCSTYWLIGDALREEAQPCLGEDFTARVMVGLEQEPTVLAPVAAKPRFRHPPWYAMAAAVSGVVMAVWMGLSLWPAASVDAGMATVAVQPVTAPGVAEIVPVSDQDIDDRAYLMAHRASVMGSPVGVAASIRTVSDERMGTR</sequence>
<evidence type="ECO:0000313" key="5">
    <source>
        <dbReference type="Proteomes" id="UP000216107"/>
    </source>
</evidence>
<dbReference type="Gene3D" id="1.10.10.880">
    <property type="entry name" value="Anti sigma-E protein RseA, N-terminal domain"/>
    <property type="match status" value="1"/>
</dbReference>
<proteinExistence type="predicted"/>
<feature type="transmembrane region" description="Helical" evidence="1">
    <location>
        <begin position="86"/>
        <end position="107"/>
    </location>
</feature>
<keyword evidence="1" id="KW-0812">Transmembrane</keyword>
<dbReference type="InterPro" id="IPR036147">
    <property type="entry name" value="Anti-sigma_E_RseA_N_sf"/>
</dbReference>
<dbReference type="SUPFAM" id="SSF89069">
    <property type="entry name" value="N-terminal, cytoplasmic domain of anti-sigmaE factor RseA"/>
    <property type="match status" value="1"/>
</dbReference>
<keyword evidence="1" id="KW-1133">Transmembrane helix</keyword>
<dbReference type="InterPro" id="IPR052383">
    <property type="entry name" value="Anti-sigma-E_RseA-like"/>
</dbReference>
<dbReference type="AlphaFoldDB" id="A0A272EST9"/>
<evidence type="ECO:0000313" key="6">
    <source>
        <dbReference type="Proteomes" id="UP000623509"/>
    </source>
</evidence>
<evidence type="ECO:0000259" key="2">
    <source>
        <dbReference type="Pfam" id="PF03872"/>
    </source>
</evidence>
<reference evidence="4 5" key="2">
    <citation type="submission" date="2017-07" db="EMBL/GenBank/DDBJ databases">
        <title>Candidatus Dactylopiibacterium carminicum, a nitrogen-fixing symbiont of the cochineal insect Dactylopius coccus and Dactylopius opuntiae (Hemiptera: Coccoidea: Dactylopiidae).</title>
        <authorList>
            <person name="Vera A."/>
        </authorList>
    </citation>
    <scope>NUCLEOTIDE SEQUENCE [LARGE SCALE GENOMIC DNA]</scope>
    <source>
        <strain evidence="4 5">NFDCM</strain>
    </source>
</reference>
<accession>A0A272EST9</accession>
<evidence type="ECO:0000256" key="1">
    <source>
        <dbReference type="SAM" id="Phobius"/>
    </source>
</evidence>
<keyword evidence="1" id="KW-0472">Membrane</keyword>
<comment type="caution">
    <text evidence="4">The sequence shown here is derived from an EMBL/GenBank/DDBJ whole genome shotgun (WGS) entry which is preliminary data.</text>
</comment>
<gene>
    <name evidence="3" type="ORF">BGI27_09695</name>
    <name evidence="4" type="ORF">CGU29_08875</name>
</gene>
<dbReference type="RefSeq" id="WP_095524686.1">
    <property type="nucleotide sequence ID" value="NZ_MDUX01000028.1"/>
</dbReference>
<keyword evidence="6" id="KW-1185">Reference proteome</keyword>
<name>A0A272EST9_9RHOO</name>